<dbReference type="PROSITE" id="PS00409">
    <property type="entry name" value="PROKAR_NTER_METHYL"/>
    <property type="match status" value="1"/>
</dbReference>
<dbReference type="InterPro" id="IPR045584">
    <property type="entry name" value="Pilin-like"/>
</dbReference>
<evidence type="ECO:0000313" key="2">
    <source>
        <dbReference type="Proteomes" id="UP000315115"/>
    </source>
</evidence>
<dbReference type="RefSeq" id="WP_138942185.1">
    <property type="nucleotide sequence ID" value="NZ_AP019798.1"/>
</dbReference>
<accession>A0A510ICN3</accession>
<proteinExistence type="predicted"/>
<organism evidence="1 2">
    <name type="scientific">Vibrio rotiferianus</name>
    <dbReference type="NCBI Taxonomy" id="190895"/>
    <lineage>
        <taxon>Bacteria</taxon>
        <taxon>Pseudomonadati</taxon>
        <taxon>Pseudomonadota</taxon>
        <taxon>Gammaproteobacteria</taxon>
        <taxon>Vibrionales</taxon>
        <taxon>Vibrionaceae</taxon>
        <taxon>Vibrio</taxon>
    </lineage>
</organism>
<dbReference type="NCBIfam" id="TIGR02532">
    <property type="entry name" value="IV_pilin_GFxxxE"/>
    <property type="match status" value="1"/>
</dbReference>
<reference evidence="2" key="1">
    <citation type="submission" date="2019-07" db="EMBL/GenBank/DDBJ databases">
        <title>Complete Genome Sequences of Vibrion rotiferianus strain AM7.</title>
        <authorList>
            <person name="Miyazaki K."/>
            <person name="Wiseschart A."/>
            <person name="Pootanakit K."/>
            <person name="Ishimori K."/>
            <person name="Kitahara K."/>
        </authorList>
    </citation>
    <scope>NUCLEOTIDE SEQUENCE [LARGE SCALE GENOMIC DNA]</scope>
    <source>
        <strain evidence="2">AM7</strain>
    </source>
</reference>
<dbReference type="Pfam" id="PF07963">
    <property type="entry name" value="N_methyl"/>
    <property type="match status" value="1"/>
</dbReference>
<gene>
    <name evidence="1" type="ORF">VroAM7_26930</name>
</gene>
<dbReference type="EMBL" id="AP019798">
    <property type="protein sequence ID" value="BBL90040.1"/>
    <property type="molecule type" value="Genomic_DNA"/>
</dbReference>
<sequence>MSGNTHPQSGMTLIELIIVIVIMGIAMTIFTTALIPQIQNASSFHYQSRAVSLGQSMMSQILARNFDHYVDPNGGLIRCGETALSAPTCRTVLGTDGGETTPATFNDVDDYIGCWYTDNTKASCTVTPHYELRDILGNDATNDYRNFRVEVQVTVSQNSASGIPKMKRVQLDVFAGNSTTRTLRLVGYRGNY</sequence>
<dbReference type="AlphaFoldDB" id="A0A510ICN3"/>
<name>A0A510ICN3_9VIBR</name>
<evidence type="ECO:0000313" key="1">
    <source>
        <dbReference type="EMBL" id="BBL90040.1"/>
    </source>
</evidence>
<protein>
    <submittedName>
        <fullName evidence="1">MSHA pilin protein MshD</fullName>
    </submittedName>
</protein>
<dbReference type="Proteomes" id="UP000315115">
    <property type="component" value="Chromosome 1"/>
</dbReference>
<dbReference type="SUPFAM" id="SSF54523">
    <property type="entry name" value="Pili subunits"/>
    <property type="match status" value="1"/>
</dbReference>
<dbReference type="InterPro" id="IPR012902">
    <property type="entry name" value="N_methyl_site"/>
</dbReference>
<dbReference type="Gene3D" id="3.30.700.10">
    <property type="entry name" value="Glycoprotein, Type 4 Pilin"/>
    <property type="match status" value="1"/>
</dbReference>